<proteinExistence type="predicted"/>
<gene>
    <name evidence="2" type="ORF">RR48_10296</name>
</gene>
<evidence type="ECO:0000313" key="2">
    <source>
        <dbReference type="EMBL" id="KPJ16697.1"/>
    </source>
</evidence>
<organism evidence="2 3">
    <name type="scientific">Papilio machaon</name>
    <name type="common">Old World swallowtail butterfly</name>
    <dbReference type="NCBI Taxonomy" id="76193"/>
    <lineage>
        <taxon>Eukaryota</taxon>
        <taxon>Metazoa</taxon>
        <taxon>Ecdysozoa</taxon>
        <taxon>Arthropoda</taxon>
        <taxon>Hexapoda</taxon>
        <taxon>Insecta</taxon>
        <taxon>Pterygota</taxon>
        <taxon>Neoptera</taxon>
        <taxon>Endopterygota</taxon>
        <taxon>Lepidoptera</taxon>
        <taxon>Glossata</taxon>
        <taxon>Ditrysia</taxon>
        <taxon>Papilionoidea</taxon>
        <taxon>Papilionidae</taxon>
        <taxon>Papilioninae</taxon>
        <taxon>Papilio</taxon>
    </lineage>
</organism>
<keyword evidence="3" id="KW-1185">Reference proteome</keyword>
<dbReference type="AlphaFoldDB" id="A0A194RGI3"/>
<dbReference type="InParanoid" id="A0A194RGI3"/>
<sequence>MVSEYLLLRRVSPGEPETRSPQPPQTPRTESRTRAVFVSPQCTMKGRECRVSTAATCSDRGRPLGSTPSDACQPATCSQTNLLRHLENCSDFTQDDLDKQAASHSLALATKGQNINDEHLYPSLHVTV</sequence>
<feature type="region of interest" description="Disordered" evidence="1">
    <location>
        <begin position="1"/>
        <end position="34"/>
    </location>
</feature>
<name>A0A194RGI3_PAPMA</name>
<protein>
    <submittedName>
        <fullName evidence="2">Uncharacterized protein</fullName>
    </submittedName>
</protein>
<evidence type="ECO:0000256" key="1">
    <source>
        <dbReference type="SAM" id="MobiDB-lite"/>
    </source>
</evidence>
<evidence type="ECO:0000313" key="3">
    <source>
        <dbReference type="Proteomes" id="UP000053240"/>
    </source>
</evidence>
<dbReference type="EMBL" id="KQ460207">
    <property type="protein sequence ID" value="KPJ16697.1"/>
    <property type="molecule type" value="Genomic_DNA"/>
</dbReference>
<reference evidence="2 3" key="1">
    <citation type="journal article" date="2015" name="Nat. Commun.">
        <title>Outbred genome sequencing and CRISPR/Cas9 gene editing in butterflies.</title>
        <authorList>
            <person name="Li X."/>
            <person name="Fan D."/>
            <person name="Zhang W."/>
            <person name="Liu G."/>
            <person name="Zhang L."/>
            <person name="Zhao L."/>
            <person name="Fang X."/>
            <person name="Chen L."/>
            <person name="Dong Y."/>
            <person name="Chen Y."/>
            <person name="Ding Y."/>
            <person name="Zhao R."/>
            <person name="Feng M."/>
            <person name="Zhu Y."/>
            <person name="Feng Y."/>
            <person name="Jiang X."/>
            <person name="Zhu D."/>
            <person name="Xiang H."/>
            <person name="Feng X."/>
            <person name="Li S."/>
            <person name="Wang J."/>
            <person name="Zhang G."/>
            <person name="Kronforst M.R."/>
            <person name="Wang W."/>
        </authorList>
    </citation>
    <scope>NUCLEOTIDE SEQUENCE [LARGE SCALE GENOMIC DNA]</scope>
    <source>
        <strain evidence="2">Ya'a_city_454_Pm</strain>
        <tissue evidence="2">Whole body</tissue>
    </source>
</reference>
<accession>A0A194RGI3</accession>
<dbReference type="Proteomes" id="UP000053240">
    <property type="component" value="Unassembled WGS sequence"/>
</dbReference>